<name>A0A410X2A2_9BACL</name>
<evidence type="ECO:0000313" key="2">
    <source>
        <dbReference type="Proteomes" id="UP000288943"/>
    </source>
</evidence>
<dbReference type="Proteomes" id="UP000288943">
    <property type="component" value="Chromosome"/>
</dbReference>
<dbReference type="EMBL" id="CP026520">
    <property type="protein sequence ID" value="QAV20735.1"/>
    <property type="molecule type" value="Genomic_DNA"/>
</dbReference>
<organism evidence="1 2">
    <name type="scientific">Paenibacillus chitinolyticus</name>
    <dbReference type="NCBI Taxonomy" id="79263"/>
    <lineage>
        <taxon>Bacteria</taxon>
        <taxon>Bacillati</taxon>
        <taxon>Bacillota</taxon>
        <taxon>Bacilli</taxon>
        <taxon>Bacillales</taxon>
        <taxon>Paenibacillaceae</taxon>
        <taxon>Paenibacillus</taxon>
    </lineage>
</organism>
<protein>
    <submittedName>
        <fullName evidence="1">Uncharacterized protein</fullName>
    </submittedName>
</protein>
<reference evidence="1 2" key="1">
    <citation type="submission" date="2018-01" db="EMBL/GenBank/DDBJ databases">
        <title>The whole genome sequencing and assembly of Paenibacillus chitinolyticus KCCM 41400 strain.</title>
        <authorList>
            <person name="Kim J.-Y."/>
            <person name="Park M.-K."/>
            <person name="Lee Y.-J."/>
            <person name="Yi H."/>
            <person name="Bahn Y.-S."/>
            <person name="Kim J.F."/>
            <person name="Lee D.-W."/>
        </authorList>
    </citation>
    <scope>NUCLEOTIDE SEQUENCE [LARGE SCALE GENOMIC DNA]</scope>
    <source>
        <strain evidence="1 2">KCCM 41400</strain>
    </source>
</reference>
<sequence length="68" mass="7570">MFRRRAGDRQRRLFLAGGWPSKGFSRKRSGRMRRKPQRAVCAAASFAAGIVKRAAFPSAEGTKITSLM</sequence>
<accession>A0A410X2A2</accession>
<dbReference type="KEGG" id="pchi:PC41400_24855"/>
<evidence type="ECO:0000313" key="1">
    <source>
        <dbReference type="EMBL" id="QAV20735.1"/>
    </source>
</evidence>
<proteinExistence type="predicted"/>
<gene>
    <name evidence="1" type="ORF">PC41400_24855</name>
</gene>
<dbReference type="AlphaFoldDB" id="A0A410X2A2"/>